<name>A0A7T1T9T0_9ACTN</name>
<dbReference type="InterPro" id="IPR036291">
    <property type="entry name" value="NAD(P)-bd_dom_sf"/>
</dbReference>
<dbReference type="PANTHER" id="PTHR43162">
    <property type="match status" value="1"/>
</dbReference>
<sequence>MTILVTGATGHVGRHVAAGLIEAGERVRVLTRNPRAASLPSEAAVHVGDLAQPDTLEGALDGVRRVFLFPVPETANEVAGLLEKAGVEHVVLLSSMSITEDGENNPSAQHHLTVERALRDRQFTWTFVRPTGFATNTLWRWGDAVRTDGVVRAPYGLSSRALIHEADIADVAVACLLGDGHAGRVLDLTGPELLTQEEQVRVIGEAAGRDVRFVEVTPEQARQAMAGSVAPEFAEMVLAALARQVEDPGPVLPTVEEVTGHPARTFAQWASDHAGDFRGTEER</sequence>
<dbReference type="InterPro" id="IPR016040">
    <property type="entry name" value="NAD(P)-bd_dom"/>
</dbReference>
<protein>
    <submittedName>
        <fullName evidence="2">NAD(P)H-binding protein</fullName>
    </submittedName>
</protein>
<dbReference type="Pfam" id="PF13460">
    <property type="entry name" value="NAD_binding_10"/>
    <property type="match status" value="1"/>
</dbReference>
<proteinExistence type="predicted"/>
<reference evidence="3" key="1">
    <citation type="submission" date="2020-02" db="EMBL/GenBank/DDBJ databases">
        <title>Streptomyces sp. ASO4wet.</title>
        <authorList>
            <person name="Risdian C."/>
            <person name="Landwehr W."/>
            <person name="Schupp P."/>
            <person name="Wink J."/>
        </authorList>
    </citation>
    <scope>NUCLEOTIDE SEQUENCE [LARGE SCALE GENOMIC DNA]</scope>
    <source>
        <strain evidence="3">ASO4wet</strain>
    </source>
</reference>
<dbReference type="Gene3D" id="3.40.50.720">
    <property type="entry name" value="NAD(P)-binding Rossmann-like Domain"/>
    <property type="match status" value="1"/>
</dbReference>
<dbReference type="Proteomes" id="UP000595046">
    <property type="component" value="Chromosome"/>
</dbReference>
<organism evidence="2 3">
    <name type="scientific">Streptomyces bathyalis</name>
    <dbReference type="NCBI Taxonomy" id="2710756"/>
    <lineage>
        <taxon>Bacteria</taxon>
        <taxon>Bacillati</taxon>
        <taxon>Actinomycetota</taxon>
        <taxon>Actinomycetes</taxon>
        <taxon>Kitasatosporales</taxon>
        <taxon>Streptomycetaceae</taxon>
        <taxon>Streptomyces</taxon>
    </lineage>
</organism>
<evidence type="ECO:0000313" key="3">
    <source>
        <dbReference type="Proteomes" id="UP000595046"/>
    </source>
</evidence>
<dbReference type="InterPro" id="IPR051604">
    <property type="entry name" value="Ergot_Alk_Oxidoreductase"/>
</dbReference>
<dbReference type="SUPFAM" id="SSF51735">
    <property type="entry name" value="NAD(P)-binding Rossmann-fold domains"/>
    <property type="match status" value="1"/>
</dbReference>
<evidence type="ECO:0000259" key="1">
    <source>
        <dbReference type="Pfam" id="PF13460"/>
    </source>
</evidence>
<dbReference type="RefSeq" id="WP_246531026.1">
    <property type="nucleotide sequence ID" value="NZ_CP048882.1"/>
</dbReference>
<dbReference type="PANTHER" id="PTHR43162:SF1">
    <property type="entry name" value="PRESTALK A DIFFERENTIATION PROTEIN A"/>
    <property type="match status" value="1"/>
</dbReference>
<keyword evidence="3" id="KW-1185">Reference proteome</keyword>
<accession>A0A7T1T9T0</accession>
<dbReference type="EMBL" id="CP048882">
    <property type="protein sequence ID" value="QPP08959.1"/>
    <property type="molecule type" value="Genomic_DNA"/>
</dbReference>
<dbReference type="KEGG" id="sbat:G4Z16_23975"/>
<dbReference type="AlphaFoldDB" id="A0A7T1T9T0"/>
<feature type="domain" description="NAD(P)-binding" evidence="1">
    <location>
        <begin position="7"/>
        <end position="176"/>
    </location>
</feature>
<gene>
    <name evidence="2" type="ORF">G4Z16_23975</name>
</gene>
<evidence type="ECO:0000313" key="2">
    <source>
        <dbReference type="EMBL" id="QPP08959.1"/>
    </source>
</evidence>